<dbReference type="GO" id="GO:0008270">
    <property type="term" value="F:zinc ion binding"/>
    <property type="evidence" value="ECO:0007669"/>
    <property type="project" value="InterPro"/>
</dbReference>
<dbReference type="Gene3D" id="1.25.40.10">
    <property type="entry name" value="Tetratricopeptide repeat domain"/>
    <property type="match status" value="5"/>
</dbReference>
<feature type="repeat" description="PPR" evidence="3">
    <location>
        <begin position="1029"/>
        <end position="1064"/>
    </location>
</feature>
<dbReference type="InterPro" id="IPR046848">
    <property type="entry name" value="E_motif"/>
</dbReference>
<dbReference type="InterPro" id="IPR046960">
    <property type="entry name" value="PPR_At4g14850-like_plant"/>
</dbReference>
<protein>
    <submittedName>
        <fullName evidence="7">Uncharacterized protein</fullName>
    </submittedName>
</protein>
<feature type="repeat" description="PPR" evidence="3">
    <location>
        <begin position="993"/>
        <end position="1023"/>
    </location>
</feature>
<evidence type="ECO:0000256" key="4">
    <source>
        <dbReference type="SAM" id="MobiDB-lite"/>
    </source>
</evidence>
<feature type="compositionally biased region" description="Polar residues" evidence="4">
    <location>
        <begin position="1"/>
        <end position="10"/>
    </location>
</feature>
<reference evidence="7" key="2">
    <citation type="submission" date="2020-08" db="EMBL/GenBank/DDBJ databases">
        <title>Plant Genome Project.</title>
        <authorList>
            <person name="Zhang R.-G."/>
        </authorList>
    </citation>
    <scope>NUCLEOTIDE SEQUENCE</scope>
    <source>
        <strain evidence="7">Huo1</strain>
        <tissue evidence="7">Leaf</tissue>
    </source>
</reference>
<evidence type="ECO:0000256" key="2">
    <source>
        <dbReference type="ARBA" id="ARBA00022737"/>
    </source>
</evidence>
<dbReference type="Pfam" id="PF01535">
    <property type="entry name" value="PPR"/>
    <property type="match status" value="2"/>
</dbReference>
<feature type="repeat" description="PPR" evidence="3">
    <location>
        <begin position="892"/>
        <end position="926"/>
    </location>
</feature>
<feature type="region of interest" description="Disordered" evidence="4">
    <location>
        <begin position="1"/>
        <end position="29"/>
    </location>
</feature>
<dbReference type="NCBIfam" id="TIGR00756">
    <property type="entry name" value="PPR"/>
    <property type="match status" value="8"/>
</dbReference>
<feature type="domain" description="DYW" evidence="6">
    <location>
        <begin position="1209"/>
        <end position="1300"/>
    </location>
</feature>
<feature type="repeat" description="PPR" evidence="3">
    <location>
        <begin position="857"/>
        <end position="891"/>
    </location>
</feature>
<feature type="repeat" description="PPR" evidence="3">
    <location>
        <begin position="721"/>
        <end position="755"/>
    </location>
</feature>
<feature type="repeat" description="PPR" evidence="3">
    <location>
        <begin position="655"/>
        <end position="685"/>
    </location>
</feature>
<evidence type="ECO:0000256" key="3">
    <source>
        <dbReference type="PROSITE-ProRule" id="PRU00708"/>
    </source>
</evidence>
<evidence type="ECO:0000259" key="5">
    <source>
        <dbReference type="Pfam" id="PF11955"/>
    </source>
</evidence>
<dbReference type="InterPro" id="IPR021099">
    <property type="entry name" value="PORR_domain"/>
</dbReference>
<evidence type="ECO:0000259" key="6">
    <source>
        <dbReference type="Pfam" id="PF14432"/>
    </source>
</evidence>
<dbReference type="FunFam" id="1.25.40.10:FF:000393">
    <property type="entry name" value="Pentatricopeptide repeat-containing protein At1g20230"/>
    <property type="match status" value="1"/>
</dbReference>
<dbReference type="Pfam" id="PF11955">
    <property type="entry name" value="PORR"/>
    <property type="match status" value="1"/>
</dbReference>
<accession>A0A8X8Z6M3</accession>
<dbReference type="PROSITE" id="PS51375">
    <property type="entry name" value="PPR"/>
    <property type="match status" value="8"/>
</dbReference>
<dbReference type="FunFam" id="1.25.40.10:FF:000682">
    <property type="entry name" value="Pentatricopeptide repeat-containing protein At3g16610"/>
    <property type="match status" value="1"/>
</dbReference>
<dbReference type="GO" id="GO:0003723">
    <property type="term" value="F:RNA binding"/>
    <property type="evidence" value="ECO:0007669"/>
    <property type="project" value="InterPro"/>
</dbReference>
<comment type="caution">
    <text evidence="7">The sequence shown here is derived from an EMBL/GenBank/DDBJ whole genome shotgun (WGS) entry which is preliminary data.</text>
</comment>
<evidence type="ECO:0000256" key="1">
    <source>
        <dbReference type="ARBA" id="ARBA00006643"/>
    </source>
</evidence>
<keyword evidence="2" id="KW-0677">Repeat</keyword>
<feature type="compositionally biased region" description="Acidic residues" evidence="4">
    <location>
        <begin position="453"/>
        <end position="500"/>
    </location>
</feature>
<evidence type="ECO:0000313" key="8">
    <source>
        <dbReference type="Proteomes" id="UP000298416"/>
    </source>
</evidence>
<dbReference type="InterPro" id="IPR011990">
    <property type="entry name" value="TPR-like_helical_dom_sf"/>
</dbReference>
<reference evidence="7" key="1">
    <citation type="submission" date="2018-01" db="EMBL/GenBank/DDBJ databases">
        <authorList>
            <person name="Mao J.F."/>
        </authorList>
    </citation>
    <scope>NUCLEOTIDE SEQUENCE</scope>
    <source>
        <strain evidence="7">Huo1</strain>
        <tissue evidence="7">Leaf</tissue>
    </source>
</reference>
<dbReference type="InterPro" id="IPR032867">
    <property type="entry name" value="DYW_dom"/>
</dbReference>
<dbReference type="PANTHER" id="PTHR47926:SF539">
    <property type="entry name" value="DYW DOMAIN-CONTAINING PROTEIN"/>
    <property type="match status" value="1"/>
</dbReference>
<proteinExistence type="inferred from homology"/>
<dbReference type="Pfam" id="PF14432">
    <property type="entry name" value="DYW_deaminase"/>
    <property type="match status" value="1"/>
</dbReference>
<dbReference type="EMBL" id="PNBA02000018">
    <property type="protein sequence ID" value="KAG6393197.1"/>
    <property type="molecule type" value="Genomic_DNA"/>
</dbReference>
<dbReference type="Proteomes" id="UP000298416">
    <property type="component" value="Unassembled WGS sequence"/>
</dbReference>
<feature type="region of interest" description="Disordered" evidence="4">
    <location>
        <begin position="438"/>
        <end position="520"/>
    </location>
</feature>
<feature type="domain" description="PORR" evidence="5">
    <location>
        <begin position="101"/>
        <end position="429"/>
    </location>
</feature>
<name>A0A8X8Z6M3_SALSN</name>
<feature type="repeat" description="PPR" evidence="3">
    <location>
        <begin position="822"/>
        <end position="856"/>
    </location>
</feature>
<organism evidence="7">
    <name type="scientific">Salvia splendens</name>
    <name type="common">Scarlet sage</name>
    <dbReference type="NCBI Taxonomy" id="180675"/>
    <lineage>
        <taxon>Eukaryota</taxon>
        <taxon>Viridiplantae</taxon>
        <taxon>Streptophyta</taxon>
        <taxon>Embryophyta</taxon>
        <taxon>Tracheophyta</taxon>
        <taxon>Spermatophyta</taxon>
        <taxon>Magnoliopsida</taxon>
        <taxon>eudicotyledons</taxon>
        <taxon>Gunneridae</taxon>
        <taxon>Pentapetalae</taxon>
        <taxon>asterids</taxon>
        <taxon>lamiids</taxon>
        <taxon>Lamiales</taxon>
        <taxon>Lamiaceae</taxon>
        <taxon>Nepetoideae</taxon>
        <taxon>Mentheae</taxon>
        <taxon>Salviinae</taxon>
        <taxon>Salvia</taxon>
        <taxon>Salvia subgen. Calosphace</taxon>
        <taxon>core Calosphace</taxon>
    </lineage>
</organism>
<sequence>MGSSVSSGCPTTPEPDLGRSGGDGSKWQNMIPMVRRIEMTKHDSYCGMERVPIFSLSTTCGNLSKTPFLGQNLVLRGNNESRTNSRKYFPVIRAGVAKRRKELPFDNVIQRDKKLKLVLKIRKILISQPDRIMALRELGRFRKALGLQKKRRFIALLKKFPAVFEIVEEGVYSLRFKLTPEAEKLYLEEMKIRNEMEDLLVIKLRKLLMMSIDKRILLEKIAHLKTDLGLPLEFRDTICQRYPQYFKVVATGRGPALELTHWDPELAVSAAEIAEDENRLREVEERNLIIDRVPRFNRVKLPKGLHLSEGEMRRISQFRDMPYISPYADFSDLRPGSPEKEKHACGVVHEILSLTLEKRTLVDHLTHFREEFRFSQQLRGMLIRHPDMFYISLKGDRDSVFLREAYRDSVLLDKDKMLLIKEKLRALVNVPRFPKRNVRRTDSGEAEGTGQEDMSDEEDGDEWSDIDNVGSDEDGDGEDYDDEWSDDDDDVPPDFNDGQDEPLPSLGRSKPAGTVNGATKKSDDKVLAPVFPDGTPRERCFLAMILMSHLIKLIMVLMSYHRSMPEMLLSWLWRVDFCKRYLKECFAFTDFPPLELFLDNQVVFLIFRVERCRTQIKVETPLRFSKVLQACGKMGALDEGKQIHGYILRKAIESNLSICNSLIFMYSKNGNVEQARTVFDLMQNRNLSTWNAIIFSYAAHGHLEDAWELLNEMETYNIKPDIVTWNSLLSGHLHHGSCQEVLNILQHMRNGGFKPNNRSITTVLQAVSELHYLPVGQEIHCYVIRNGIDSDLHVMTSLLDMYVKNDDLNNARAVFDGMVCRNVFAWNAMISGYSFKGDFEKADKLMKLMKGEGVEPDLVTYNSMVSGYSVAGRIDEALDVMKQIKDSGLAPDVVSWTALISGSCQNGYHRQALDFFYQMQAEGVKPNSATIASICRACAGLSLLQRGKEAHCISIRNEYVEDAFVCTSLIDMYSKCGSLETAYRVFQAAENKTLASWNSMIMGFSSYGHGKEAVSLFHRMREEKKLQPDPITMTALLTGCKHSGLIDEGWRLFDSMETEYGITPTIQHYSCMVDLLARAGYLDEAWDFISQMPVEPDSTVWGAILGSCRTHGSLQLGEIAAKQLFKLEPENPANYVLLMNMYTASERWDDVDRVRNLMERRSLKIGNAWSWIEINNTVHVFSASGKPHQKDGEVYFELYHLASEIKSMGYLPDTKCVHLNTDDEREKEKALLSHTEKRAITFGLIQTKTNTPIRVIKNTTICADCHTFAKYTSLARKREIILKDGIRFHHFKEGKCSCRELLQ</sequence>
<comment type="similarity">
    <text evidence="1">Belongs to the PPR family. PCMP-H subfamily.</text>
</comment>
<feature type="repeat" description="PPR" evidence="3">
    <location>
        <begin position="686"/>
        <end position="720"/>
    </location>
</feature>
<dbReference type="FunFam" id="1.25.40.10:FF:000366">
    <property type="entry name" value="Pentatricopeptide (PPR) repeat-containing protein"/>
    <property type="match status" value="1"/>
</dbReference>
<evidence type="ECO:0000313" key="7">
    <source>
        <dbReference type="EMBL" id="KAG6393197.1"/>
    </source>
</evidence>
<keyword evidence="8" id="KW-1185">Reference proteome</keyword>
<gene>
    <name evidence="7" type="ORF">SASPL_147433</name>
</gene>
<dbReference type="PANTHER" id="PTHR47926">
    <property type="entry name" value="PENTATRICOPEPTIDE REPEAT-CONTAINING PROTEIN"/>
    <property type="match status" value="1"/>
</dbReference>
<dbReference type="GO" id="GO:0009451">
    <property type="term" value="P:RNA modification"/>
    <property type="evidence" value="ECO:0007669"/>
    <property type="project" value="InterPro"/>
</dbReference>
<dbReference type="Pfam" id="PF13041">
    <property type="entry name" value="PPR_2"/>
    <property type="match status" value="4"/>
</dbReference>
<dbReference type="Pfam" id="PF20431">
    <property type="entry name" value="E_motif"/>
    <property type="match status" value="1"/>
</dbReference>
<dbReference type="InterPro" id="IPR002885">
    <property type="entry name" value="PPR_rpt"/>
</dbReference>